<dbReference type="PANTHER" id="PTHR11748">
    <property type="entry name" value="D-LACTATE DEHYDROGENASE"/>
    <property type="match status" value="1"/>
</dbReference>
<dbReference type="InterPro" id="IPR016169">
    <property type="entry name" value="FAD-bd_PCMH_sub2"/>
</dbReference>
<dbReference type="Pfam" id="PF01565">
    <property type="entry name" value="FAD_binding_4"/>
    <property type="match status" value="1"/>
</dbReference>
<accession>A0ABT5GFM1</accession>
<dbReference type="InterPro" id="IPR016164">
    <property type="entry name" value="FAD-linked_Oxase-like_C"/>
</dbReference>
<sequence length="415" mass="42062">MAAILDALKAATDGHVADATAEDHVAGVPAQWVASPGSTAETSALLTAAAAHGLTVVARGAGTKLAWGAAPESVDLVVDTTRMSHVVEHAAGDLVVVAGAGRSLDDLERDLASADQRLGIDPPRRGTLGGAVATGATGPGRLFHGAVRDLLIGVRFVRADGVAAHAGGKVVKNVAGYDLGKLLTGSFGTLGVITEVAFRLHPNPAAQRWVTGPASEPSRIQQLASALAHSQLALSAVELDRSADDSSVAVLVEGTGPGVEHRAAEATRLMGEGSHETDTPPDWWGTEPASPSGVLVKVTHEIARLGTLLEALDAAAATTGLRVALRGSPAVGTALVGLAGLDGDDLAAAVHGFVAHLRAGAAAFGGSVVVLEAPPEVRDGLDVWGPVEALDLMRAVKDRFDPERRLAPGRFVGGI</sequence>
<comment type="caution">
    <text evidence="4">The sequence shown here is derived from an EMBL/GenBank/DDBJ whole genome shotgun (WGS) entry which is preliminary data.</text>
</comment>
<dbReference type="SUPFAM" id="SSF56176">
    <property type="entry name" value="FAD-binding/transporter-associated domain-like"/>
    <property type="match status" value="1"/>
</dbReference>
<dbReference type="EMBL" id="JAPFQL010000024">
    <property type="protein sequence ID" value="MDC5697062.1"/>
    <property type="molecule type" value="Genomic_DNA"/>
</dbReference>
<keyword evidence="5" id="KW-1185">Reference proteome</keyword>
<dbReference type="SUPFAM" id="SSF55103">
    <property type="entry name" value="FAD-linked oxidases, C-terminal domain"/>
    <property type="match status" value="1"/>
</dbReference>
<feature type="domain" description="FAD-binding PCMH-type" evidence="3">
    <location>
        <begin position="25"/>
        <end position="203"/>
    </location>
</feature>
<dbReference type="Proteomes" id="UP001150259">
    <property type="component" value="Unassembled WGS sequence"/>
</dbReference>
<dbReference type="RefSeq" id="WP_272461635.1">
    <property type="nucleotide sequence ID" value="NZ_JAPFQL010000024.1"/>
</dbReference>
<dbReference type="InterPro" id="IPR036318">
    <property type="entry name" value="FAD-bd_PCMH-like_sf"/>
</dbReference>
<dbReference type="InterPro" id="IPR006094">
    <property type="entry name" value="Oxid_FAD_bind_N"/>
</dbReference>
<protein>
    <submittedName>
        <fullName evidence="4">FAD-binding oxidoreductase</fullName>
    </submittedName>
</protein>
<keyword evidence="2" id="KW-0274">FAD</keyword>
<gene>
    <name evidence="4" type="ORF">OO014_07305</name>
</gene>
<evidence type="ECO:0000313" key="4">
    <source>
        <dbReference type="EMBL" id="MDC5697062.1"/>
    </source>
</evidence>
<evidence type="ECO:0000259" key="3">
    <source>
        <dbReference type="PROSITE" id="PS51387"/>
    </source>
</evidence>
<evidence type="ECO:0000256" key="1">
    <source>
        <dbReference type="ARBA" id="ARBA00022630"/>
    </source>
</evidence>
<evidence type="ECO:0000313" key="5">
    <source>
        <dbReference type="Proteomes" id="UP001150259"/>
    </source>
</evidence>
<organism evidence="4 5">
    <name type="scientific">Intrasporangium calvum</name>
    <dbReference type="NCBI Taxonomy" id="53358"/>
    <lineage>
        <taxon>Bacteria</taxon>
        <taxon>Bacillati</taxon>
        <taxon>Actinomycetota</taxon>
        <taxon>Actinomycetes</taxon>
        <taxon>Micrococcales</taxon>
        <taxon>Intrasporangiaceae</taxon>
        <taxon>Intrasporangium</taxon>
    </lineage>
</organism>
<proteinExistence type="predicted"/>
<dbReference type="PANTHER" id="PTHR11748:SF103">
    <property type="entry name" value="GLYCOLATE OXIDASE SUBUNIT GLCE"/>
    <property type="match status" value="1"/>
</dbReference>
<dbReference type="InterPro" id="IPR016166">
    <property type="entry name" value="FAD-bd_PCMH"/>
</dbReference>
<evidence type="ECO:0000256" key="2">
    <source>
        <dbReference type="ARBA" id="ARBA00022827"/>
    </source>
</evidence>
<dbReference type="Gene3D" id="3.30.465.10">
    <property type="match status" value="1"/>
</dbReference>
<name>A0ABT5GFM1_9MICO</name>
<dbReference type="PROSITE" id="PS51387">
    <property type="entry name" value="FAD_PCMH"/>
    <property type="match status" value="1"/>
</dbReference>
<keyword evidence="1" id="KW-0285">Flavoprotein</keyword>
<reference evidence="4 5" key="1">
    <citation type="submission" date="2022-11" db="EMBL/GenBank/DDBJ databases">
        <title>Anaerobic phenanthrene biodegradation by a DNRA strain PheN6.</title>
        <authorList>
            <person name="Zhang Z."/>
        </authorList>
    </citation>
    <scope>NUCLEOTIDE SEQUENCE [LARGE SCALE GENOMIC DNA]</scope>
    <source>
        <strain evidence="4 5">PheN6</strain>
    </source>
</reference>